<sequence length="276" mass="30012">MDSTKQIAIITGGASGIGFAVCEALASRGDWIVNIFDRNAERGQEAAQKINAVFHAVDVADYSSLEGAFKDVFKANKRLDFVFANAGIVDDTSFYAVHDAASDPPPFPTGVIDINLTSVLSTSYLAQHYLRQTPRDDISPRSIIVTSSCGGIYAAPSSPVYAAAKHGAVGWTRSIAGPLWRRDGIRVNAILPGTVRTNLLPDQIWDMFPAQFYTPMQKIVDTVLMLLDNDSVKAGDAGRYTPFVGQTVEVNCDKHYFRKQDEYCDGIIGPIISTEP</sequence>
<dbReference type="SUPFAM" id="SSF51735">
    <property type="entry name" value="NAD(P)-binding Rossmann-fold domains"/>
    <property type="match status" value="1"/>
</dbReference>
<gene>
    <name evidence="4" type="ORF">FHL15_003191</name>
</gene>
<comment type="caution">
    <text evidence="4">The sequence shown here is derived from an EMBL/GenBank/DDBJ whole genome shotgun (WGS) entry which is preliminary data.</text>
</comment>
<evidence type="ECO:0008006" key="6">
    <source>
        <dbReference type="Google" id="ProtNLM"/>
    </source>
</evidence>
<dbReference type="STRING" id="2512241.A0A553I766"/>
<dbReference type="PRINTS" id="PR00081">
    <property type="entry name" value="GDHRDH"/>
</dbReference>
<proteinExistence type="inferred from homology"/>
<keyword evidence="2" id="KW-0521">NADP</keyword>
<evidence type="ECO:0000313" key="4">
    <source>
        <dbReference type="EMBL" id="TRX96049.1"/>
    </source>
</evidence>
<dbReference type="GO" id="GO:0005737">
    <property type="term" value="C:cytoplasm"/>
    <property type="evidence" value="ECO:0007669"/>
    <property type="project" value="TreeGrafter"/>
</dbReference>
<dbReference type="EMBL" id="VFLP01000013">
    <property type="protein sequence ID" value="TRX96049.1"/>
    <property type="molecule type" value="Genomic_DNA"/>
</dbReference>
<keyword evidence="3" id="KW-0560">Oxidoreductase</keyword>
<name>A0A553I766_9PEZI</name>
<dbReference type="GO" id="GO:0016616">
    <property type="term" value="F:oxidoreductase activity, acting on the CH-OH group of donors, NAD or NADP as acceptor"/>
    <property type="evidence" value="ECO:0007669"/>
    <property type="project" value="TreeGrafter"/>
</dbReference>
<dbReference type="PROSITE" id="PS00061">
    <property type="entry name" value="ADH_SHORT"/>
    <property type="match status" value="1"/>
</dbReference>
<comment type="similarity">
    <text evidence="1">Belongs to the short-chain dehydrogenases/reductases (SDR) family.</text>
</comment>
<accession>A0A553I766</accession>
<dbReference type="Pfam" id="PF00106">
    <property type="entry name" value="adh_short"/>
    <property type="match status" value="1"/>
</dbReference>
<dbReference type="PANTHER" id="PTHR44229:SF4">
    <property type="entry name" value="15-HYDROXYPROSTAGLANDIN DEHYDROGENASE [NAD(+)]"/>
    <property type="match status" value="1"/>
</dbReference>
<keyword evidence="5" id="KW-1185">Reference proteome</keyword>
<organism evidence="4 5">
    <name type="scientific">Xylaria flabelliformis</name>
    <dbReference type="NCBI Taxonomy" id="2512241"/>
    <lineage>
        <taxon>Eukaryota</taxon>
        <taxon>Fungi</taxon>
        <taxon>Dikarya</taxon>
        <taxon>Ascomycota</taxon>
        <taxon>Pezizomycotina</taxon>
        <taxon>Sordariomycetes</taxon>
        <taxon>Xylariomycetidae</taxon>
        <taxon>Xylariales</taxon>
        <taxon>Xylariaceae</taxon>
        <taxon>Xylaria</taxon>
    </lineage>
</organism>
<dbReference type="OrthoDB" id="37659at2759"/>
<evidence type="ECO:0000256" key="1">
    <source>
        <dbReference type="ARBA" id="ARBA00006484"/>
    </source>
</evidence>
<dbReference type="InterPro" id="IPR036291">
    <property type="entry name" value="NAD(P)-bd_dom_sf"/>
</dbReference>
<dbReference type="Proteomes" id="UP000319160">
    <property type="component" value="Unassembled WGS sequence"/>
</dbReference>
<evidence type="ECO:0000256" key="2">
    <source>
        <dbReference type="ARBA" id="ARBA00022857"/>
    </source>
</evidence>
<evidence type="ECO:0000256" key="3">
    <source>
        <dbReference type="ARBA" id="ARBA00023002"/>
    </source>
</evidence>
<dbReference type="PANTHER" id="PTHR44229">
    <property type="entry name" value="15-HYDROXYPROSTAGLANDIN DEHYDROGENASE [NAD(+)]"/>
    <property type="match status" value="1"/>
</dbReference>
<dbReference type="AlphaFoldDB" id="A0A553I766"/>
<evidence type="ECO:0000313" key="5">
    <source>
        <dbReference type="Proteomes" id="UP000319160"/>
    </source>
</evidence>
<reference evidence="5" key="1">
    <citation type="submission" date="2019-06" db="EMBL/GenBank/DDBJ databases">
        <title>Draft genome sequence of the griseofulvin-producing fungus Xylaria cubensis strain G536.</title>
        <authorList>
            <person name="Mead M.E."/>
            <person name="Raja H.A."/>
            <person name="Steenwyk J.L."/>
            <person name="Knowles S.L."/>
            <person name="Oberlies N.H."/>
            <person name="Rokas A."/>
        </authorList>
    </citation>
    <scope>NUCLEOTIDE SEQUENCE [LARGE SCALE GENOMIC DNA]</scope>
    <source>
        <strain evidence="5">G536</strain>
    </source>
</reference>
<dbReference type="InterPro" id="IPR020904">
    <property type="entry name" value="Sc_DH/Rdtase_CS"/>
</dbReference>
<dbReference type="InterPro" id="IPR002347">
    <property type="entry name" value="SDR_fam"/>
</dbReference>
<dbReference type="Gene3D" id="3.40.50.720">
    <property type="entry name" value="NAD(P)-binding Rossmann-like Domain"/>
    <property type="match status" value="1"/>
</dbReference>
<protein>
    <recommendedName>
        <fullName evidence="6">NAD(P)-binding protein</fullName>
    </recommendedName>
</protein>